<evidence type="ECO:0000313" key="13">
    <source>
        <dbReference type="EMBL" id="CEA01268.1"/>
    </source>
</evidence>
<protein>
    <recommendedName>
        <fullName evidence="11">Manganese transport regulator</fullName>
    </recommendedName>
</protein>
<dbReference type="Gene3D" id="2.30.30.90">
    <property type="match status" value="1"/>
</dbReference>
<evidence type="ECO:0000256" key="5">
    <source>
        <dbReference type="ARBA" id="ARBA00022491"/>
    </source>
</evidence>
<name>A0A078M1L0_9STAP</name>
<dbReference type="InterPro" id="IPR036421">
    <property type="entry name" value="Fe_dep_repressor_sf"/>
</dbReference>
<feature type="domain" description="HTH dtxR-type" evidence="12">
    <location>
        <begin position="1"/>
        <end position="62"/>
    </location>
</feature>
<keyword evidence="5" id="KW-0678">Repressor</keyword>
<dbReference type="HOGENOM" id="CLU_069532_0_2_9"/>
<dbReference type="Gene3D" id="1.10.60.10">
    <property type="entry name" value="Iron dependent repressor, metal binding and dimerisation domain"/>
    <property type="match status" value="1"/>
</dbReference>
<keyword evidence="8" id="KW-0010">Activator</keyword>
<dbReference type="GO" id="GO:0005737">
    <property type="term" value="C:cytoplasm"/>
    <property type="evidence" value="ECO:0007669"/>
    <property type="project" value="UniProtKB-SubCell"/>
</dbReference>
<keyword evidence="9" id="KW-0804">Transcription</keyword>
<dbReference type="Pfam" id="PF02742">
    <property type="entry name" value="Fe_dep_repr_C"/>
    <property type="match status" value="1"/>
</dbReference>
<evidence type="ECO:0000256" key="4">
    <source>
        <dbReference type="ARBA" id="ARBA00022490"/>
    </source>
</evidence>
<evidence type="ECO:0000256" key="8">
    <source>
        <dbReference type="ARBA" id="ARBA00023159"/>
    </source>
</evidence>
<keyword evidence="7" id="KW-0238">DNA-binding</keyword>
<dbReference type="SUPFAM" id="SSF47979">
    <property type="entry name" value="Iron-dependent repressor protein, dimerization domain"/>
    <property type="match status" value="1"/>
</dbReference>
<dbReference type="Pfam" id="PF01325">
    <property type="entry name" value="Fe_dep_repress"/>
    <property type="match status" value="1"/>
</dbReference>
<dbReference type="AlphaFoldDB" id="A0A078M1L0"/>
<dbReference type="PANTHER" id="PTHR33238">
    <property type="entry name" value="IRON (METAL) DEPENDENT REPRESSOR, DTXR FAMILY"/>
    <property type="match status" value="1"/>
</dbReference>
<dbReference type="InterPro" id="IPR036390">
    <property type="entry name" value="WH_DNA-bd_sf"/>
</dbReference>
<evidence type="ECO:0000313" key="14">
    <source>
        <dbReference type="Proteomes" id="UP000044136"/>
    </source>
</evidence>
<dbReference type="SUPFAM" id="SSF46785">
    <property type="entry name" value="Winged helix' DNA-binding domain"/>
    <property type="match status" value="1"/>
</dbReference>
<evidence type="ECO:0000256" key="9">
    <source>
        <dbReference type="ARBA" id="ARBA00023163"/>
    </source>
</evidence>
<dbReference type="RefSeq" id="WP_035809599.1">
    <property type="nucleotide sequence ID" value="NZ_CCSE01000001.1"/>
</dbReference>
<evidence type="ECO:0000256" key="1">
    <source>
        <dbReference type="ARBA" id="ARBA00004496"/>
    </source>
</evidence>
<dbReference type="PANTHER" id="PTHR33238:SF11">
    <property type="entry name" value="TRANSCRIPTIONAL REGULATOR MNTR"/>
    <property type="match status" value="1"/>
</dbReference>
<evidence type="ECO:0000256" key="10">
    <source>
        <dbReference type="ARBA" id="ARBA00023211"/>
    </source>
</evidence>
<evidence type="ECO:0000256" key="11">
    <source>
        <dbReference type="ARBA" id="ARBA00032593"/>
    </source>
</evidence>
<keyword evidence="6" id="KW-0805">Transcription regulation</keyword>
<organism evidence="13 14">
    <name type="scientific">Jeotgalicoccus saudimassiliensis</name>
    <dbReference type="NCBI Taxonomy" id="1461582"/>
    <lineage>
        <taxon>Bacteria</taxon>
        <taxon>Bacillati</taxon>
        <taxon>Bacillota</taxon>
        <taxon>Bacilli</taxon>
        <taxon>Bacillales</taxon>
        <taxon>Staphylococcaceae</taxon>
        <taxon>Jeotgalicoccus</taxon>
    </lineage>
</organism>
<accession>A0A078M1L0</accession>
<dbReference type="GO" id="GO:0046983">
    <property type="term" value="F:protein dimerization activity"/>
    <property type="evidence" value="ECO:0007669"/>
    <property type="project" value="InterPro"/>
</dbReference>
<evidence type="ECO:0000256" key="2">
    <source>
        <dbReference type="ARBA" id="ARBA00007871"/>
    </source>
</evidence>
<dbReference type="InterPro" id="IPR038157">
    <property type="entry name" value="FeoA_core_dom"/>
</dbReference>
<evidence type="ECO:0000256" key="3">
    <source>
        <dbReference type="ARBA" id="ARBA00011738"/>
    </source>
</evidence>
<evidence type="ECO:0000256" key="7">
    <source>
        <dbReference type="ARBA" id="ARBA00023125"/>
    </source>
</evidence>
<dbReference type="STRING" id="1461582.BN1048_01314"/>
<dbReference type="GO" id="GO:0003677">
    <property type="term" value="F:DNA binding"/>
    <property type="evidence" value="ECO:0007669"/>
    <property type="project" value="UniProtKB-KW"/>
</dbReference>
<comment type="subunit">
    <text evidence="3">Homodimer.</text>
</comment>
<dbReference type="SMART" id="SM00529">
    <property type="entry name" value="HTH_DTXR"/>
    <property type="match status" value="1"/>
</dbReference>
<dbReference type="InterPro" id="IPR036388">
    <property type="entry name" value="WH-like_DNA-bd_sf"/>
</dbReference>
<dbReference type="OrthoDB" id="9791355at2"/>
<evidence type="ECO:0000259" key="12">
    <source>
        <dbReference type="PROSITE" id="PS50944"/>
    </source>
</evidence>
<dbReference type="GO" id="GO:0046914">
    <property type="term" value="F:transition metal ion binding"/>
    <property type="evidence" value="ECO:0007669"/>
    <property type="project" value="InterPro"/>
</dbReference>
<comment type="similarity">
    <text evidence="2">Belongs to the DtxR/MntR family.</text>
</comment>
<sequence length="219" mass="25242">MSPTKEDYLKVLFELGAWKIQVPNKEIAERLSISPPTVTEMMNSLVKAGWVEYTPYKGSMLSEAGAEYAKRLIRKHRLWEVFLVKNLDFNIDEVHNEAEVLEHSTSDILADQLEKYLGYPEHCPHGGAIPLELMDTQEKISIRLSDIKNDDIVSVVRMLNEEKLVQHFKRANLNINDNIQITERDKTLDLLYITNHTTGENIELSRTIAQYLFVVNQSE</sequence>
<dbReference type="InterPro" id="IPR022687">
    <property type="entry name" value="HTH_DTXR"/>
</dbReference>
<dbReference type="EMBL" id="CCSE01000001">
    <property type="protein sequence ID" value="CEA01268.1"/>
    <property type="molecule type" value="Genomic_DNA"/>
</dbReference>
<dbReference type="InterPro" id="IPR050536">
    <property type="entry name" value="DtxR_MntR_Metal-Reg"/>
</dbReference>
<gene>
    <name evidence="13" type="primary">ideR</name>
    <name evidence="13" type="ORF">BN1048_01314</name>
</gene>
<proteinExistence type="inferred from homology"/>
<comment type="subcellular location">
    <subcellularLocation>
        <location evidence="1">Cytoplasm</location>
    </subcellularLocation>
</comment>
<dbReference type="eggNOG" id="COG1321">
    <property type="taxonomic scope" value="Bacteria"/>
</dbReference>
<keyword evidence="10" id="KW-0464">Manganese</keyword>
<evidence type="ECO:0000256" key="6">
    <source>
        <dbReference type="ARBA" id="ARBA00023015"/>
    </source>
</evidence>
<dbReference type="Proteomes" id="UP000044136">
    <property type="component" value="Unassembled WGS sequence"/>
</dbReference>
<dbReference type="InterPro" id="IPR022689">
    <property type="entry name" value="Iron_dep_repressor"/>
</dbReference>
<dbReference type="PROSITE" id="PS50944">
    <property type="entry name" value="HTH_DTXR"/>
    <property type="match status" value="1"/>
</dbReference>
<keyword evidence="14" id="KW-1185">Reference proteome</keyword>
<dbReference type="Gene3D" id="1.10.10.10">
    <property type="entry name" value="Winged helix-like DNA-binding domain superfamily/Winged helix DNA-binding domain"/>
    <property type="match status" value="1"/>
</dbReference>
<reference evidence="13 14" key="1">
    <citation type="submission" date="2014-07" db="EMBL/GenBank/DDBJ databases">
        <authorList>
            <person name="Urmite Genomes Urmite Genomes"/>
        </authorList>
    </citation>
    <scope>NUCLEOTIDE SEQUENCE [LARGE SCALE GENOMIC DNA]</scope>
    <source>
        <strain evidence="13 14">13MG44_air</strain>
    </source>
</reference>
<dbReference type="GO" id="GO:0003700">
    <property type="term" value="F:DNA-binding transcription factor activity"/>
    <property type="evidence" value="ECO:0007669"/>
    <property type="project" value="InterPro"/>
</dbReference>
<keyword evidence="4" id="KW-0963">Cytoplasm</keyword>
<dbReference type="InterPro" id="IPR001367">
    <property type="entry name" value="Fe_dep_repressor"/>
</dbReference>